<dbReference type="GO" id="GO:0005739">
    <property type="term" value="C:mitochondrion"/>
    <property type="evidence" value="ECO:0007669"/>
    <property type="project" value="TreeGrafter"/>
</dbReference>
<dbReference type="PANTHER" id="PTHR48228">
    <property type="entry name" value="SUCCINYL-COA--D-CITRAMALATE COA-TRANSFERASE"/>
    <property type="match status" value="1"/>
</dbReference>
<comment type="caution">
    <text evidence="2">The sequence shown here is derived from an EMBL/GenBank/DDBJ whole genome shotgun (WGS) entry which is preliminary data.</text>
</comment>
<dbReference type="InterPro" id="IPR023606">
    <property type="entry name" value="CoA-Trfase_III_dom_1_sf"/>
</dbReference>
<evidence type="ECO:0000313" key="3">
    <source>
        <dbReference type="Proteomes" id="UP000230233"/>
    </source>
</evidence>
<evidence type="ECO:0008006" key="4">
    <source>
        <dbReference type="Google" id="ProtNLM"/>
    </source>
</evidence>
<dbReference type="OrthoDB" id="5863171at2759"/>
<dbReference type="Proteomes" id="UP000230233">
    <property type="component" value="Chromosome X"/>
</dbReference>
<dbReference type="Gene3D" id="3.40.50.10540">
    <property type="entry name" value="Crotonobetainyl-coa:carnitine coa-transferase, domain 1"/>
    <property type="match status" value="1"/>
</dbReference>
<organism evidence="2 3">
    <name type="scientific">Caenorhabditis nigoni</name>
    <dbReference type="NCBI Taxonomy" id="1611254"/>
    <lineage>
        <taxon>Eukaryota</taxon>
        <taxon>Metazoa</taxon>
        <taxon>Ecdysozoa</taxon>
        <taxon>Nematoda</taxon>
        <taxon>Chromadorea</taxon>
        <taxon>Rhabditida</taxon>
        <taxon>Rhabditina</taxon>
        <taxon>Rhabditomorpha</taxon>
        <taxon>Rhabditoidea</taxon>
        <taxon>Rhabditidae</taxon>
        <taxon>Peloderinae</taxon>
        <taxon>Caenorhabditis</taxon>
    </lineage>
</organism>
<dbReference type="InterPro" id="IPR044855">
    <property type="entry name" value="CoA-Trfase_III_dom3_sf"/>
</dbReference>
<gene>
    <name evidence="2" type="primary">Cnig_chr_X.g25186</name>
    <name evidence="2" type="ORF">B9Z55_025186</name>
</gene>
<dbReference type="STRING" id="1611254.A0A2G5SXD4"/>
<name>A0A2G5SXD4_9PELO</name>
<dbReference type="GO" id="GO:0008206">
    <property type="term" value="P:bile acid metabolic process"/>
    <property type="evidence" value="ECO:0007669"/>
    <property type="project" value="TreeGrafter"/>
</dbReference>
<sequence length="364" mass="40674">MARLLNGIKVVELAGLAPVPHCGMMLADFGADVTVIDKKHPVVEQRMNRGKTMKEFDLRKPEDIKKVRELCKTSDVLLDPYRPGTLEKMGLDPLSLWNDNKGLIICRISGYGQTGRMKDEAGHDINYVAMSGMMPTFAGREASRPWPPVNMLADFAGGGLSAAFGIVSAIHARHHNGGKGCVLDCSMTEGTAYLASFVQHYYDQSHLFTDKYAAFTGECPIYRYGKVKEEVAIENAWKNVFRTYKTKDGKFMAVGPLEPKFHQNMFEVLGVDGDDLFSDPELITKELEETFLQKTRDEWSKVFEGKDCCVTPVLDIHEVGTYGQHVDRQNFTKSDKFGGTWIAKPSPRVQTMEELTATATRSKL</sequence>
<evidence type="ECO:0000256" key="1">
    <source>
        <dbReference type="ARBA" id="ARBA00008383"/>
    </source>
</evidence>
<dbReference type="GO" id="GO:0008111">
    <property type="term" value="F:alpha-methylacyl-CoA racemase activity"/>
    <property type="evidence" value="ECO:0007669"/>
    <property type="project" value="TreeGrafter"/>
</dbReference>
<dbReference type="PANTHER" id="PTHR48228:SF5">
    <property type="entry name" value="ALPHA-METHYLACYL-COA RACEMASE"/>
    <property type="match status" value="1"/>
</dbReference>
<evidence type="ECO:0000313" key="2">
    <source>
        <dbReference type="EMBL" id="PIC19754.1"/>
    </source>
</evidence>
<dbReference type="Pfam" id="PF02515">
    <property type="entry name" value="CoA_transf_3"/>
    <property type="match status" value="1"/>
</dbReference>
<dbReference type="SUPFAM" id="SSF89796">
    <property type="entry name" value="CoA-transferase family III (CaiB/BaiF)"/>
    <property type="match status" value="1"/>
</dbReference>
<dbReference type="AlphaFoldDB" id="A0A2G5SXD4"/>
<comment type="similarity">
    <text evidence="1">Belongs to the CoA-transferase III family.</text>
</comment>
<reference evidence="3" key="1">
    <citation type="submission" date="2017-10" db="EMBL/GenBank/DDBJ databases">
        <title>Rapid genome shrinkage in a self-fertile nematode reveals novel sperm competition proteins.</title>
        <authorList>
            <person name="Yin D."/>
            <person name="Schwarz E.M."/>
            <person name="Thomas C.G."/>
            <person name="Felde R.L."/>
            <person name="Korf I.F."/>
            <person name="Cutter A.D."/>
            <person name="Schartner C.M."/>
            <person name="Ralston E.J."/>
            <person name="Meyer B.J."/>
            <person name="Haag E.S."/>
        </authorList>
    </citation>
    <scope>NUCLEOTIDE SEQUENCE [LARGE SCALE GENOMIC DNA]</scope>
    <source>
        <strain evidence="3">JU1422</strain>
    </source>
</reference>
<proteinExistence type="inferred from homology"/>
<accession>A0A2G5SXD4</accession>
<dbReference type="InterPro" id="IPR003673">
    <property type="entry name" value="CoA-Trfase_fam_III"/>
</dbReference>
<keyword evidence="3" id="KW-1185">Reference proteome</keyword>
<protein>
    <recommendedName>
        <fullName evidence="4">Alpha-methylacyl-CoA racemase</fullName>
    </recommendedName>
</protein>
<dbReference type="Gene3D" id="3.30.1540.10">
    <property type="entry name" value="formyl-coa transferase, domain 3"/>
    <property type="match status" value="1"/>
</dbReference>
<dbReference type="InterPro" id="IPR050509">
    <property type="entry name" value="CoA-transferase_III"/>
</dbReference>
<dbReference type="EMBL" id="PDUG01000006">
    <property type="protein sequence ID" value="PIC19754.1"/>
    <property type="molecule type" value="Genomic_DNA"/>
</dbReference>